<evidence type="ECO:0000313" key="3">
    <source>
        <dbReference type="Proteomes" id="UP000569092"/>
    </source>
</evidence>
<dbReference type="PANTHER" id="PTHR38011">
    <property type="entry name" value="DIHYDROFOLATE REDUCTASE FAMILY PROTEIN (AFU_ORTHOLOGUE AFUA_8G06820)"/>
    <property type="match status" value="1"/>
</dbReference>
<evidence type="ECO:0000259" key="1">
    <source>
        <dbReference type="Pfam" id="PF01872"/>
    </source>
</evidence>
<dbReference type="GO" id="GO:0008703">
    <property type="term" value="F:5-amino-6-(5-phosphoribosylamino)uracil reductase activity"/>
    <property type="evidence" value="ECO:0007669"/>
    <property type="project" value="InterPro"/>
</dbReference>
<dbReference type="SUPFAM" id="SSF53597">
    <property type="entry name" value="Dihydrofolate reductase-like"/>
    <property type="match status" value="1"/>
</dbReference>
<dbReference type="Gene3D" id="3.40.430.10">
    <property type="entry name" value="Dihydrofolate Reductase, subunit A"/>
    <property type="match status" value="1"/>
</dbReference>
<comment type="caution">
    <text evidence="2">The sequence shown here is derived from an EMBL/GenBank/DDBJ whole genome shotgun (WGS) entry which is preliminary data.</text>
</comment>
<feature type="domain" description="Bacterial bifunctional deaminase-reductase C-terminal" evidence="1">
    <location>
        <begin position="9"/>
        <end position="205"/>
    </location>
</feature>
<accession>A0A7W8JBA1</accession>
<sequence>MSKVRVAGFGLSLDGFSAGIEQSLDDPLGKRGPEIFQWFFHTRTFSAMLGKEGGSIDVDDAFARRGMENFGAFILGRNMFGPVRGPWQDYSWKGWWGANPPYHAPTFVLTHYEREPLVMEGGTTFYFVTGGVEKALRLAKQAAGDKDVKIGGGVSTVRQYLQAGLIDSLHFALAPVALGQGEALLTGLDLPALGFSVTEHEATEHATHVVLEKLRI</sequence>
<dbReference type="Pfam" id="PF01872">
    <property type="entry name" value="RibD_C"/>
    <property type="match status" value="1"/>
</dbReference>
<dbReference type="EMBL" id="JACHDZ010000007">
    <property type="protein sequence ID" value="MBB5345776.1"/>
    <property type="molecule type" value="Genomic_DNA"/>
</dbReference>
<dbReference type="GO" id="GO:0009231">
    <property type="term" value="P:riboflavin biosynthetic process"/>
    <property type="evidence" value="ECO:0007669"/>
    <property type="project" value="InterPro"/>
</dbReference>
<reference evidence="2 3" key="1">
    <citation type="submission" date="2020-08" db="EMBL/GenBank/DDBJ databases">
        <title>Genomic Encyclopedia of Type Strains, Phase IV (KMG-V): Genome sequencing to study the core and pangenomes of soil and plant-associated prokaryotes.</title>
        <authorList>
            <person name="Whitman W."/>
        </authorList>
    </citation>
    <scope>NUCLEOTIDE SEQUENCE [LARGE SCALE GENOMIC DNA]</scope>
    <source>
        <strain evidence="2 3">M8US30</strain>
    </source>
</reference>
<gene>
    <name evidence="2" type="ORF">HDF10_003777</name>
</gene>
<protein>
    <submittedName>
        <fullName evidence="2">Dihydrofolate reductase</fullName>
    </submittedName>
</protein>
<dbReference type="Proteomes" id="UP000569092">
    <property type="component" value="Unassembled WGS sequence"/>
</dbReference>
<dbReference type="InterPro" id="IPR050765">
    <property type="entry name" value="Riboflavin_Biosynth_HTPR"/>
</dbReference>
<evidence type="ECO:0000313" key="2">
    <source>
        <dbReference type="EMBL" id="MBB5345776.1"/>
    </source>
</evidence>
<dbReference type="InterPro" id="IPR002734">
    <property type="entry name" value="RibDG_C"/>
</dbReference>
<dbReference type="InterPro" id="IPR024072">
    <property type="entry name" value="DHFR-like_dom_sf"/>
</dbReference>
<name>A0A7W8JBA1_9BACT</name>
<proteinExistence type="predicted"/>
<organism evidence="2 3">
    <name type="scientific">Tunturiibacter lichenicola</name>
    <dbReference type="NCBI Taxonomy" id="2051959"/>
    <lineage>
        <taxon>Bacteria</taxon>
        <taxon>Pseudomonadati</taxon>
        <taxon>Acidobacteriota</taxon>
        <taxon>Terriglobia</taxon>
        <taxon>Terriglobales</taxon>
        <taxon>Acidobacteriaceae</taxon>
        <taxon>Tunturiibacter</taxon>
    </lineage>
</organism>
<dbReference type="AlphaFoldDB" id="A0A7W8JBA1"/>
<dbReference type="PANTHER" id="PTHR38011:SF12">
    <property type="entry name" value="BIFUNCTIONAL DEAMINASE-REDUCTASE DOMAIN PROTEIN"/>
    <property type="match status" value="1"/>
</dbReference>